<dbReference type="AlphaFoldDB" id="A0AA51N7K6"/>
<dbReference type="InterPro" id="IPR034904">
    <property type="entry name" value="FSCA_dom_sf"/>
</dbReference>
<dbReference type="GO" id="GO:0005506">
    <property type="term" value="F:iron ion binding"/>
    <property type="evidence" value="ECO:0007669"/>
    <property type="project" value="InterPro"/>
</dbReference>
<dbReference type="PANTHER" id="PTHR11178:SF1">
    <property type="entry name" value="NFU1 IRON-SULFUR CLUSTER SCAFFOLD HOMOLOG, MITOCHONDRIAL"/>
    <property type="match status" value="1"/>
</dbReference>
<evidence type="ECO:0000313" key="3">
    <source>
        <dbReference type="EMBL" id="WMN05986.1"/>
    </source>
</evidence>
<keyword evidence="4" id="KW-1185">Reference proteome</keyword>
<dbReference type="InterPro" id="IPR001075">
    <property type="entry name" value="NIF_FeS_clus_asmbl_NifU_C"/>
</dbReference>
<dbReference type="GO" id="GO:0016226">
    <property type="term" value="P:iron-sulfur cluster assembly"/>
    <property type="evidence" value="ECO:0007669"/>
    <property type="project" value="InterPro"/>
</dbReference>
<accession>A0AA51N7K6</accession>
<dbReference type="SUPFAM" id="SSF117916">
    <property type="entry name" value="Fe-S cluster assembly (FSCA) domain-like"/>
    <property type="match status" value="1"/>
</dbReference>
<dbReference type="PIRSF" id="PIRSF036773">
    <property type="entry name" value="HIRIP5"/>
    <property type="match status" value="1"/>
</dbReference>
<dbReference type="Gene3D" id="3.30.1370.70">
    <property type="entry name" value="Scaffold protein Nfu/NifU, N-terminal domain"/>
    <property type="match status" value="1"/>
</dbReference>
<dbReference type="Gene3D" id="3.30.300.130">
    <property type="entry name" value="Fe-S cluster assembly (FSCA)"/>
    <property type="match status" value="1"/>
</dbReference>
<dbReference type="Pfam" id="PF01106">
    <property type="entry name" value="NifU"/>
    <property type="match status" value="1"/>
</dbReference>
<dbReference type="SUPFAM" id="SSF110836">
    <property type="entry name" value="Hypothetical protein SAV1430"/>
    <property type="match status" value="1"/>
</dbReference>
<name>A0AA51N7K6_9BACT</name>
<organism evidence="3 4">
    <name type="scientific">Marivirga arenosa</name>
    <dbReference type="NCBI Taxonomy" id="3059076"/>
    <lineage>
        <taxon>Bacteria</taxon>
        <taxon>Pseudomonadati</taxon>
        <taxon>Bacteroidota</taxon>
        <taxon>Cytophagia</taxon>
        <taxon>Cytophagales</taxon>
        <taxon>Marivirgaceae</taxon>
        <taxon>Marivirga</taxon>
    </lineage>
</organism>
<dbReference type="InterPro" id="IPR014824">
    <property type="entry name" value="Nfu/NifU_N"/>
</dbReference>
<protein>
    <submittedName>
        <fullName evidence="3">NifU family protein</fullName>
    </submittedName>
</protein>
<dbReference type="InterPro" id="IPR036498">
    <property type="entry name" value="Nfu/NifU_N_sf"/>
</dbReference>
<dbReference type="RefSeq" id="WP_308355680.1">
    <property type="nucleotide sequence ID" value="NZ_CP129970.2"/>
</dbReference>
<dbReference type="Proteomes" id="UP001244443">
    <property type="component" value="Chromosome"/>
</dbReference>
<feature type="domain" description="Scaffold protein Nfu/NifU N-terminal" evidence="2">
    <location>
        <begin position="11"/>
        <end position="98"/>
    </location>
</feature>
<gene>
    <name evidence="3" type="ORF">QYS48_31205</name>
</gene>
<dbReference type="EMBL" id="CP129970">
    <property type="protein sequence ID" value="WMN05986.1"/>
    <property type="molecule type" value="Genomic_DNA"/>
</dbReference>
<reference evidence="3" key="1">
    <citation type="submission" date="2023-08" db="EMBL/GenBank/DDBJ databases">
        <title>Comparative genomics and taxonomic characterization of three novel marine species of genus Marivirga.</title>
        <authorList>
            <person name="Muhammad N."/>
            <person name="Kim S.-G."/>
        </authorList>
    </citation>
    <scope>NUCLEOTIDE SEQUENCE [LARGE SCALE GENOMIC DNA]</scope>
    <source>
        <strain evidence="3">ABR2-2</strain>
    </source>
</reference>
<comment type="similarity">
    <text evidence="1">Belongs to the NifU family.</text>
</comment>
<evidence type="ECO:0000256" key="1">
    <source>
        <dbReference type="ARBA" id="ARBA00006420"/>
    </source>
</evidence>
<evidence type="ECO:0000259" key="2">
    <source>
        <dbReference type="SMART" id="SM00932"/>
    </source>
</evidence>
<dbReference type="SMART" id="SM00932">
    <property type="entry name" value="Nfu_N"/>
    <property type="match status" value="1"/>
</dbReference>
<evidence type="ECO:0000313" key="4">
    <source>
        <dbReference type="Proteomes" id="UP001244443"/>
    </source>
</evidence>
<dbReference type="InterPro" id="IPR035433">
    <property type="entry name" value="NFU1-like"/>
</dbReference>
<proteinExistence type="inferred from homology"/>
<dbReference type="PANTHER" id="PTHR11178">
    <property type="entry name" value="IRON-SULFUR CLUSTER SCAFFOLD PROTEIN NFU-RELATED"/>
    <property type="match status" value="1"/>
</dbReference>
<dbReference type="GO" id="GO:0051536">
    <property type="term" value="F:iron-sulfur cluster binding"/>
    <property type="evidence" value="ECO:0007669"/>
    <property type="project" value="InterPro"/>
</dbReference>
<sequence length="198" mass="22485">MSTQTQQPVTIYMEANPNPNSLKFATNQMLVPEGDSFDYPSIEDTAQAPLAKILFEKEYVDRVFYMSNFVTVTKKPEYEWVEIQNEIKEVIKEFLESGKRVIELQPKDLFEQPNNSENAELEEQIKNILEEYIKPAVEQDGGAISFHSYDKDNQKVKVLLQGSCSGCPSSTITLKAGIENLLKRMLPNDVKEVEAEGV</sequence>
<dbReference type="Pfam" id="PF08712">
    <property type="entry name" value="Nfu_N"/>
    <property type="match status" value="1"/>
</dbReference>